<dbReference type="AlphaFoldDB" id="A0AA35CQI9"/>
<name>A0AA35CQI9_9FIRM</name>
<proteinExistence type="predicted"/>
<protein>
    <submittedName>
        <fullName evidence="1">Uncharacterized protein</fullName>
    </submittedName>
</protein>
<organism evidence="1 2">
    <name type="scientific">Caldinitratiruptor microaerophilus</name>
    <dbReference type="NCBI Taxonomy" id="671077"/>
    <lineage>
        <taxon>Bacteria</taxon>
        <taxon>Bacillati</taxon>
        <taxon>Bacillota</taxon>
        <taxon>Clostridia</taxon>
        <taxon>Eubacteriales</taxon>
        <taxon>Symbiobacteriaceae</taxon>
        <taxon>Caldinitratiruptor</taxon>
    </lineage>
</organism>
<evidence type="ECO:0000313" key="1">
    <source>
        <dbReference type="EMBL" id="BDG62322.1"/>
    </source>
</evidence>
<reference evidence="1" key="1">
    <citation type="submission" date="2022-03" db="EMBL/GenBank/DDBJ databases">
        <title>Complete genome sequence of Caldinitratiruptor microaerophilus.</title>
        <authorList>
            <person name="Mukaiyama R."/>
            <person name="Nishiyama T."/>
            <person name="Ueda K."/>
        </authorList>
    </citation>
    <scope>NUCLEOTIDE SEQUENCE</scope>
    <source>
        <strain evidence="1">JCM 16183</strain>
    </source>
</reference>
<dbReference type="Proteomes" id="UP001163687">
    <property type="component" value="Chromosome"/>
</dbReference>
<dbReference type="EMBL" id="AP025628">
    <property type="protein sequence ID" value="BDG62322.1"/>
    <property type="molecule type" value="Genomic_DNA"/>
</dbReference>
<accession>A0AA35CQI9</accession>
<keyword evidence="2" id="KW-1185">Reference proteome</keyword>
<gene>
    <name evidence="1" type="ORF">caldi_34120</name>
</gene>
<sequence length="72" mass="8172">MSAPALTECLRRQMPDLCPRCNRFPAAFPFEVSEVNAGRTLEAVYRCKRCGHVWNCWWDAEAIRQLSAVGGE</sequence>
<evidence type="ECO:0000313" key="2">
    <source>
        <dbReference type="Proteomes" id="UP001163687"/>
    </source>
</evidence>
<dbReference type="KEGG" id="cmic:caldi_34120"/>